<dbReference type="Proteomes" id="UP001356427">
    <property type="component" value="Unassembled WGS sequence"/>
</dbReference>
<keyword evidence="2" id="KW-0812">Transmembrane</keyword>
<accession>A0AAN8LDR8</accession>
<name>A0AAN8LDR8_9TELE</name>
<proteinExistence type="predicted"/>
<comment type="caution">
    <text evidence="3">The sequence shown here is derived from an EMBL/GenBank/DDBJ whole genome shotgun (WGS) entry which is preliminary data.</text>
</comment>
<keyword evidence="2" id="KW-0472">Membrane</keyword>
<reference evidence="3 4" key="1">
    <citation type="submission" date="2021-04" db="EMBL/GenBank/DDBJ databases">
        <authorList>
            <person name="De Guttry C."/>
            <person name="Zahm M."/>
            <person name="Klopp C."/>
            <person name="Cabau C."/>
            <person name="Louis A."/>
            <person name="Berthelot C."/>
            <person name="Parey E."/>
            <person name="Roest Crollius H."/>
            <person name="Montfort J."/>
            <person name="Robinson-Rechavi M."/>
            <person name="Bucao C."/>
            <person name="Bouchez O."/>
            <person name="Gislard M."/>
            <person name="Lluch J."/>
            <person name="Milhes M."/>
            <person name="Lampietro C."/>
            <person name="Lopez Roques C."/>
            <person name="Donnadieu C."/>
            <person name="Braasch I."/>
            <person name="Desvignes T."/>
            <person name="Postlethwait J."/>
            <person name="Bobe J."/>
            <person name="Wedekind C."/>
            <person name="Guiguen Y."/>
        </authorList>
    </citation>
    <scope>NUCLEOTIDE SEQUENCE [LARGE SCALE GENOMIC DNA]</scope>
    <source>
        <strain evidence="3">Cs_M1</strain>
        <tissue evidence="3">Blood</tissue>
    </source>
</reference>
<evidence type="ECO:0000256" key="2">
    <source>
        <dbReference type="SAM" id="Phobius"/>
    </source>
</evidence>
<evidence type="ECO:0000256" key="1">
    <source>
        <dbReference type="SAM" id="MobiDB-lite"/>
    </source>
</evidence>
<gene>
    <name evidence="3" type="ORF">J4Q44_G00216340</name>
</gene>
<dbReference type="AlphaFoldDB" id="A0AAN8LDR8"/>
<feature type="region of interest" description="Disordered" evidence="1">
    <location>
        <begin position="103"/>
        <end position="122"/>
    </location>
</feature>
<protein>
    <submittedName>
        <fullName evidence="3">Uncharacterized protein</fullName>
    </submittedName>
</protein>
<keyword evidence="2" id="KW-1133">Transmembrane helix</keyword>
<organism evidence="3 4">
    <name type="scientific">Coregonus suidteri</name>
    <dbReference type="NCBI Taxonomy" id="861788"/>
    <lineage>
        <taxon>Eukaryota</taxon>
        <taxon>Metazoa</taxon>
        <taxon>Chordata</taxon>
        <taxon>Craniata</taxon>
        <taxon>Vertebrata</taxon>
        <taxon>Euteleostomi</taxon>
        <taxon>Actinopterygii</taxon>
        <taxon>Neopterygii</taxon>
        <taxon>Teleostei</taxon>
        <taxon>Protacanthopterygii</taxon>
        <taxon>Salmoniformes</taxon>
        <taxon>Salmonidae</taxon>
        <taxon>Coregoninae</taxon>
        <taxon>Coregonus</taxon>
    </lineage>
</organism>
<feature type="transmembrane region" description="Helical" evidence="2">
    <location>
        <begin position="41"/>
        <end position="61"/>
    </location>
</feature>
<dbReference type="EMBL" id="JAGTTL010000019">
    <property type="protein sequence ID" value="KAK6308363.1"/>
    <property type="molecule type" value="Genomic_DNA"/>
</dbReference>
<keyword evidence="4" id="KW-1185">Reference proteome</keyword>
<evidence type="ECO:0000313" key="4">
    <source>
        <dbReference type="Proteomes" id="UP001356427"/>
    </source>
</evidence>
<sequence>MAARDEAPLRSFAFGSCQERKLFPIHCAPNRLGNDLSLQGAPHLALAAMTIMLLLPFCMMYRRDLRVKRDTLLRQGLLHGFCTVLRSISRTEPGVKCTLLAEPPSTPPQRGSGPSLLQPTPTQVLGAFAHDTTRES</sequence>
<evidence type="ECO:0000313" key="3">
    <source>
        <dbReference type="EMBL" id="KAK6308363.1"/>
    </source>
</evidence>